<dbReference type="AlphaFoldDB" id="A0A1J7CDN9"/>
<evidence type="ECO:0000256" key="3">
    <source>
        <dbReference type="ARBA" id="ARBA00023163"/>
    </source>
</evidence>
<evidence type="ECO:0000256" key="4">
    <source>
        <dbReference type="PROSITE-ProRule" id="PRU00335"/>
    </source>
</evidence>
<sequence>MSGNGSDNRDIRAAGEQHYSNSVWFRPPEEPARRTRKGAPPLSRDLLAEAAVKLLDREGAARFSMRALAAELGVSPMSAYWYVENKDQLIELALDRVFGEVEVPAAEDGPGPGWRHRATSLALGLRASMLRHPWAAPLYGSHLSIGPSAISVNASMTEIFASAGLDGTDLQMALGTVIQYVFGTALSESQWHQKFQQGEDENEFYRGILDGLAKSGKWPESVPVPPPDFDIRAHRDGMFAFGLGTILDGLEARAANASGPAATERPDRTSA</sequence>
<evidence type="ECO:0000256" key="5">
    <source>
        <dbReference type="SAM" id="MobiDB-lite"/>
    </source>
</evidence>
<comment type="caution">
    <text evidence="7">The sequence shown here is derived from an EMBL/GenBank/DDBJ whole genome shotgun (WGS) entry which is preliminary data.</text>
</comment>
<dbReference type="PANTHER" id="PTHR30055">
    <property type="entry name" value="HTH-TYPE TRANSCRIPTIONAL REGULATOR RUTR"/>
    <property type="match status" value="1"/>
</dbReference>
<dbReference type="InterPro" id="IPR004111">
    <property type="entry name" value="Repressor_TetR_C"/>
</dbReference>
<dbReference type="Proteomes" id="UP000243342">
    <property type="component" value="Unassembled WGS sequence"/>
</dbReference>
<dbReference type="GO" id="GO:0045892">
    <property type="term" value="P:negative regulation of DNA-templated transcription"/>
    <property type="evidence" value="ECO:0007669"/>
    <property type="project" value="InterPro"/>
</dbReference>
<keyword evidence="2 4" id="KW-0238">DNA-binding</keyword>
<dbReference type="InterPro" id="IPR001647">
    <property type="entry name" value="HTH_TetR"/>
</dbReference>
<dbReference type="PROSITE" id="PS50977">
    <property type="entry name" value="HTH_TETR_2"/>
    <property type="match status" value="1"/>
</dbReference>
<dbReference type="GO" id="GO:0000976">
    <property type="term" value="F:transcription cis-regulatory region binding"/>
    <property type="evidence" value="ECO:0007669"/>
    <property type="project" value="TreeGrafter"/>
</dbReference>
<dbReference type="STRING" id="1428644.BIV57_09415"/>
<feature type="region of interest" description="Disordered" evidence="5">
    <location>
        <begin position="1"/>
        <end position="41"/>
    </location>
</feature>
<accession>A0A1J7CDN9</accession>
<dbReference type="Pfam" id="PF00440">
    <property type="entry name" value="TetR_N"/>
    <property type="match status" value="1"/>
</dbReference>
<feature type="DNA-binding region" description="H-T-H motif" evidence="4">
    <location>
        <begin position="64"/>
        <end position="83"/>
    </location>
</feature>
<reference evidence="7 8" key="1">
    <citation type="submission" date="2016-10" db="EMBL/GenBank/DDBJ databases">
        <title>Genome sequence of Streptomyces gilvigriseus MUSC 26.</title>
        <authorList>
            <person name="Lee L.-H."/>
            <person name="Ser H.-L."/>
        </authorList>
    </citation>
    <scope>NUCLEOTIDE SEQUENCE [LARGE SCALE GENOMIC DNA]</scope>
    <source>
        <strain evidence="7 8">MUSC 26</strain>
    </source>
</reference>
<gene>
    <name evidence="7" type="ORF">BIV57_09415</name>
</gene>
<evidence type="ECO:0000313" key="8">
    <source>
        <dbReference type="Proteomes" id="UP000243342"/>
    </source>
</evidence>
<evidence type="ECO:0000256" key="2">
    <source>
        <dbReference type="ARBA" id="ARBA00023125"/>
    </source>
</evidence>
<evidence type="ECO:0000256" key="1">
    <source>
        <dbReference type="ARBA" id="ARBA00023015"/>
    </source>
</evidence>
<dbReference type="SUPFAM" id="SSF48498">
    <property type="entry name" value="Tetracyclin repressor-like, C-terminal domain"/>
    <property type="match status" value="1"/>
</dbReference>
<dbReference type="EMBL" id="MLCF01000043">
    <property type="protein sequence ID" value="OIV37778.1"/>
    <property type="molecule type" value="Genomic_DNA"/>
</dbReference>
<organism evidence="7 8">
    <name type="scientific">Mangrovactinospora gilvigrisea</name>
    <dbReference type="NCBI Taxonomy" id="1428644"/>
    <lineage>
        <taxon>Bacteria</taxon>
        <taxon>Bacillati</taxon>
        <taxon>Actinomycetota</taxon>
        <taxon>Actinomycetes</taxon>
        <taxon>Kitasatosporales</taxon>
        <taxon>Streptomycetaceae</taxon>
        <taxon>Mangrovactinospora</taxon>
    </lineage>
</organism>
<proteinExistence type="predicted"/>
<feature type="domain" description="HTH tetR-type" evidence="6">
    <location>
        <begin position="41"/>
        <end position="101"/>
    </location>
</feature>
<dbReference type="InterPro" id="IPR050109">
    <property type="entry name" value="HTH-type_TetR-like_transc_reg"/>
</dbReference>
<protein>
    <recommendedName>
        <fullName evidence="6">HTH tetR-type domain-containing protein</fullName>
    </recommendedName>
</protein>
<dbReference type="PANTHER" id="PTHR30055:SF151">
    <property type="entry name" value="TRANSCRIPTIONAL REGULATORY PROTEIN"/>
    <property type="match status" value="1"/>
</dbReference>
<keyword evidence="1" id="KW-0805">Transcription regulation</keyword>
<dbReference type="InterPro" id="IPR009057">
    <property type="entry name" value="Homeodomain-like_sf"/>
</dbReference>
<dbReference type="Pfam" id="PF02909">
    <property type="entry name" value="TetR_C_1"/>
    <property type="match status" value="1"/>
</dbReference>
<dbReference type="GO" id="GO:0003700">
    <property type="term" value="F:DNA-binding transcription factor activity"/>
    <property type="evidence" value="ECO:0007669"/>
    <property type="project" value="TreeGrafter"/>
</dbReference>
<dbReference type="SUPFAM" id="SSF46689">
    <property type="entry name" value="Homeodomain-like"/>
    <property type="match status" value="1"/>
</dbReference>
<dbReference type="Gene3D" id="1.10.10.60">
    <property type="entry name" value="Homeodomain-like"/>
    <property type="match status" value="1"/>
</dbReference>
<dbReference type="RefSeq" id="WP_071656276.1">
    <property type="nucleotide sequence ID" value="NZ_MLCF01000043.1"/>
</dbReference>
<dbReference type="Gene3D" id="1.10.357.10">
    <property type="entry name" value="Tetracycline Repressor, domain 2"/>
    <property type="match status" value="1"/>
</dbReference>
<name>A0A1J7CDN9_9ACTN</name>
<keyword evidence="8" id="KW-1185">Reference proteome</keyword>
<dbReference type="InterPro" id="IPR036271">
    <property type="entry name" value="Tet_transcr_reg_TetR-rel_C_sf"/>
</dbReference>
<keyword evidence="3" id="KW-0804">Transcription</keyword>
<evidence type="ECO:0000259" key="6">
    <source>
        <dbReference type="PROSITE" id="PS50977"/>
    </source>
</evidence>
<evidence type="ECO:0000313" key="7">
    <source>
        <dbReference type="EMBL" id="OIV37778.1"/>
    </source>
</evidence>
<dbReference type="OrthoDB" id="3214072at2"/>